<dbReference type="OrthoDB" id="329835at2759"/>
<feature type="active site" description="Proton acceptor; for dehydratase activity" evidence="6">
    <location>
        <position position="850"/>
    </location>
</feature>
<dbReference type="PROSITE" id="PS52019">
    <property type="entry name" value="PKS_MFAS_DH"/>
    <property type="match status" value="1"/>
</dbReference>
<evidence type="ECO:0008006" key="12">
    <source>
        <dbReference type="Google" id="ProtNLM"/>
    </source>
</evidence>
<dbReference type="InterPro" id="IPR049552">
    <property type="entry name" value="PKS_DH_N"/>
</dbReference>
<dbReference type="InterPro" id="IPR014043">
    <property type="entry name" value="Acyl_transferase_dom"/>
</dbReference>
<dbReference type="GO" id="GO:1901336">
    <property type="term" value="P:lactone biosynthetic process"/>
    <property type="evidence" value="ECO:0007669"/>
    <property type="project" value="UniProtKB-ARBA"/>
</dbReference>
<gene>
    <name evidence="10" type="ORF">PEGY_LOCUS6584</name>
</gene>
<evidence type="ECO:0000256" key="6">
    <source>
        <dbReference type="PROSITE-ProRule" id="PRU01363"/>
    </source>
</evidence>
<dbReference type="GO" id="GO:0006633">
    <property type="term" value="P:fatty acid biosynthetic process"/>
    <property type="evidence" value="ECO:0007669"/>
    <property type="project" value="InterPro"/>
</dbReference>
<dbReference type="SMART" id="SM00829">
    <property type="entry name" value="PKS_ER"/>
    <property type="match status" value="1"/>
</dbReference>
<dbReference type="InterPro" id="IPR049900">
    <property type="entry name" value="PKS_mFAS_DH"/>
</dbReference>
<comment type="caution">
    <text evidence="10">The sequence shown here is derived from an EMBL/GenBank/DDBJ whole genome shotgun (WGS) entry which is preliminary data.</text>
</comment>
<evidence type="ECO:0000256" key="1">
    <source>
        <dbReference type="ARBA" id="ARBA00022450"/>
    </source>
</evidence>
<keyword evidence="4" id="KW-0560">Oxidoreductase</keyword>
<keyword evidence="5" id="KW-0511">Multifunctional enzyme</keyword>
<dbReference type="Pfam" id="PF21089">
    <property type="entry name" value="PKS_DH_N"/>
    <property type="match status" value="1"/>
</dbReference>
<protein>
    <recommendedName>
        <fullName evidence="12">Carrier domain-containing protein</fullName>
    </recommendedName>
</protein>
<accession>A0A9W4KJU3</accession>
<dbReference type="InterPro" id="IPR001227">
    <property type="entry name" value="Ac_transferase_dom_sf"/>
</dbReference>
<feature type="active site" description="Proton donor; for dehydratase activity" evidence="6">
    <location>
        <position position="1040"/>
    </location>
</feature>
<dbReference type="InterPro" id="IPR057326">
    <property type="entry name" value="KR_dom"/>
</dbReference>
<dbReference type="GO" id="GO:0016491">
    <property type="term" value="F:oxidoreductase activity"/>
    <property type="evidence" value="ECO:0007669"/>
    <property type="project" value="UniProtKB-KW"/>
</dbReference>
<proteinExistence type="predicted"/>
<dbReference type="SUPFAM" id="SSF52151">
    <property type="entry name" value="FabD/lysophospholipase-like"/>
    <property type="match status" value="1"/>
</dbReference>
<feature type="domain" description="Ketosynthase family 3 (KS3)" evidence="8">
    <location>
        <begin position="1"/>
        <end position="310"/>
    </location>
</feature>
<dbReference type="PANTHER" id="PTHR43775:SF29">
    <property type="entry name" value="ASPERFURANONE POLYKETIDE SYNTHASE AFOG-RELATED"/>
    <property type="match status" value="1"/>
</dbReference>
<dbReference type="InterPro" id="IPR016039">
    <property type="entry name" value="Thiolase-like"/>
</dbReference>
<evidence type="ECO:0000313" key="10">
    <source>
        <dbReference type="EMBL" id="CAG8901787.1"/>
    </source>
</evidence>
<dbReference type="InterPro" id="IPR013968">
    <property type="entry name" value="PKS_KR"/>
</dbReference>
<evidence type="ECO:0000256" key="5">
    <source>
        <dbReference type="ARBA" id="ARBA00023268"/>
    </source>
</evidence>
<dbReference type="InterPro" id="IPR020807">
    <property type="entry name" value="PKS_DH"/>
</dbReference>
<dbReference type="Gene3D" id="3.90.180.10">
    <property type="entry name" value="Medium-chain alcohol dehydrogenases, catalytic domain"/>
    <property type="match status" value="1"/>
</dbReference>
<dbReference type="SUPFAM" id="SSF55048">
    <property type="entry name" value="Probable ACP-binding domain of malonyl-CoA ACP transacylase"/>
    <property type="match status" value="1"/>
</dbReference>
<dbReference type="Pfam" id="PF14765">
    <property type="entry name" value="PS-DH"/>
    <property type="match status" value="1"/>
</dbReference>
<dbReference type="InterPro" id="IPR016036">
    <property type="entry name" value="Malonyl_transacylase_ACP-bd"/>
</dbReference>
<evidence type="ECO:0000256" key="4">
    <source>
        <dbReference type="ARBA" id="ARBA00023002"/>
    </source>
</evidence>
<dbReference type="InterPro" id="IPR036291">
    <property type="entry name" value="NAD(P)-bd_dom_sf"/>
</dbReference>
<evidence type="ECO:0000259" key="9">
    <source>
        <dbReference type="PROSITE" id="PS52019"/>
    </source>
</evidence>
<dbReference type="SUPFAM" id="SSF53901">
    <property type="entry name" value="Thiolase-like"/>
    <property type="match status" value="2"/>
</dbReference>
<dbReference type="GO" id="GO:0044550">
    <property type="term" value="P:secondary metabolite biosynthetic process"/>
    <property type="evidence" value="ECO:0007669"/>
    <property type="project" value="TreeGrafter"/>
</dbReference>
<dbReference type="SMART" id="SM00822">
    <property type="entry name" value="PKS_KR"/>
    <property type="match status" value="1"/>
</dbReference>
<dbReference type="InterPro" id="IPR016035">
    <property type="entry name" value="Acyl_Trfase/lysoPLipase"/>
</dbReference>
<dbReference type="InterPro" id="IPR014030">
    <property type="entry name" value="Ketoacyl_synth_N"/>
</dbReference>
<dbReference type="SMART" id="SM00825">
    <property type="entry name" value="PKS_KS"/>
    <property type="match status" value="1"/>
</dbReference>
<dbReference type="InterPro" id="IPR011032">
    <property type="entry name" value="GroES-like_sf"/>
</dbReference>
<evidence type="ECO:0000256" key="7">
    <source>
        <dbReference type="SAM" id="MobiDB-lite"/>
    </source>
</evidence>
<dbReference type="GO" id="GO:0004312">
    <property type="term" value="F:fatty acid synthase activity"/>
    <property type="evidence" value="ECO:0007669"/>
    <property type="project" value="TreeGrafter"/>
</dbReference>
<evidence type="ECO:0000256" key="2">
    <source>
        <dbReference type="ARBA" id="ARBA00022553"/>
    </source>
</evidence>
<dbReference type="InterPro" id="IPR014031">
    <property type="entry name" value="Ketoacyl_synth_C"/>
</dbReference>
<reference evidence="10" key="1">
    <citation type="submission" date="2021-07" db="EMBL/GenBank/DDBJ databases">
        <authorList>
            <person name="Branca A.L. A."/>
        </authorList>
    </citation>
    <scope>NUCLEOTIDE SEQUENCE</scope>
</reference>
<dbReference type="SUPFAM" id="SSF51735">
    <property type="entry name" value="NAD(P)-binding Rossmann-fold domains"/>
    <property type="match status" value="1"/>
</dbReference>
<dbReference type="PANTHER" id="PTHR43775">
    <property type="entry name" value="FATTY ACID SYNTHASE"/>
    <property type="match status" value="1"/>
</dbReference>
<organism evidence="10 11">
    <name type="scientific">Penicillium egyptiacum</name>
    <dbReference type="NCBI Taxonomy" id="1303716"/>
    <lineage>
        <taxon>Eukaryota</taxon>
        <taxon>Fungi</taxon>
        <taxon>Dikarya</taxon>
        <taxon>Ascomycota</taxon>
        <taxon>Pezizomycotina</taxon>
        <taxon>Eurotiomycetes</taxon>
        <taxon>Eurotiomycetidae</taxon>
        <taxon>Eurotiales</taxon>
        <taxon>Aspergillaceae</taxon>
        <taxon>Penicillium</taxon>
    </lineage>
</organism>
<keyword evidence="11" id="KW-1185">Reference proteome</keyword>
<dbReference type="PROSITE" id="PS52004">
    <property type="entry name" value="KS3_2"/>
    <property type="match status" value="1"/>
</dbReference>
<sequence>MPMDRVAGSRTGVYVGCMTSDYEDMSTHDIYDLAHNAAAGVSEAMTANRVSWFFDFRGPSLTIDTACSSSLYALHLACQSLQLGVNLILYPNAMSQLTAMHMLSPEGISHSFDHRANGYGRGEGTGIIILKRLSDALRDGDVIRAVIRSSATNVDGRTPSVTMPSSEAQEDLIRTAYKRAGLPISETSYVELHGTGTPVGDPIELSAIAATFSASRSLGKPVYVGSIKPNIGHTEGCAGIAGVLRAIASLEKGEILPTAEIEKVNPRLTLSDWNLALPSKVLPWPVVGTRRISVNSFGFGGANAHVIMDDAYHYLKEHDLAGFHATTLPKVDELEEANGHASKVAAKKLLVVSSRDQQGLQRIAKQYRSLSKHQPSVAISDLAHTLSDKRTFFDYRSFVAAGTLEELSLRLERPLPIFRRPTKLNGIVFAFTGQGAQWAGMGKELIAFPVFAESIKKSGACLTSLGCLFDLRHELQNIYDSKIESPEYSQPICSAVQIALVDLLRDWSITPRAVIGHSSGEIAASYAAGITTHEDAIKVAYFRGIYSLRIAEGSRRGGMLAAGISAEESQEYLKAVPKGSVVTACLNSPKSVTLSGDVDRVTELEKLISNEGKFARKLRVSTAYHSPHMESVANECLAAMDRSGFSKPQKSSILMFSSVTGALMDPQAVDTSYWIRNMCQSVLFSPALGALLTYSPNRRSTRRLPCKWNSVLEIGPHSALKAPIVQTMEGVGNNLPADFPYLSMLIRKEGAIDAALKAAGGLWALGNPLSLKRVNREEGDADPQTLVDLPPYPWNHENRYWHEASNTRSERLKSQPRSDLLGVPVPNQNPFEPEWKNYLRLRENPWISDHAITGTTLYPGAGMLIMVLEAAQQIGPKGTKIEGIEFIDVHFERGLVVPSEGDVETRLSVTLSNGNDERHSFAIFSITGNSSWTKHCYGYFSIQKGCDDFQPESATLDWERRLGQLHAVKKDARQMVKIDKFYQDLHNVGMEYGDTFRNLDSLTATLDGTQCYGTVKIPDTKSVMPFEFEYPHIIHPATLDAIFHLMVHVVSDGGTWTDAAVPYRLQRLFIANDQPHNAGALFSGYASRRNKADNGLLAADLVVSDESWQAPKIIVDGLLMKKVTAAESSSSGAGGNEIPKRCTVLAWELDPASFVHSRDSSSLSLENVNKLQDWLHIECHKTPGLTVLIDGNALESILAEELFPFISGTSPYGALSQLTITGSNEEILDSWRTAIADVDSDAQVTFQVSEKASGYPLGDVKFQLIITASNGHSAESSAASWVPRLQKAGRLLILSQGSKHIIEDWDHRYHRRAASTTTGFLRVLENELPQVTITQVDLTTDLNLSKAEAILNLWIPISLDEADSDLEYAEFKGEFYIPRTVPAPSFDSEIALATGAAHAEPTLIGDAGHLQLSKDEGAALVWNFVPELQHKVSPEEVDIKVTNISTTVGPSSTLSSPQALWTHTTGVVYACGSSVTELSPGDHVVLLGPSSCRNNLRVHWSKAHKVPVGVALDASTTMWLYALALYILEHVVRLQGGESILVCDGLTPLSQALLSLSRTTGANIFTTVSSQADKKTVQSLGIDAIIAPAHLLSKGPSAFMADFGRIATIIGREDDYGLPRSLGRRNLTYSLVQPAQILEEHPETVTRLLRKRASLLNAVLPASKFAPILQVSSVSQLPDAAERCVSSKEDGIVSIAFADDALVPVLPLKPQTLQLPADGTYVLAGGLGSLGLRVAKLMAQHGARHIVLLSRSRNNPKWDGEIAGVESIGASVEVLKCDVTKEDEVGDAINSLYLVGRRIRGVVQCAMVLKDSIFSKMTHDQWQKAFNPKVAGTWHLHNLLPTNLDFFILLSSVVSVIGNVSQANYSAGNAWMDAFAHYRRSLGKAAVSLNVGLVRDSDHTIDGTNMDSYLDRFGHMASVSTTLDELDIGLLACMRGHTADGSPIPPQVVYGMTDVLRREGPLVDQWTRDRKFDHRVTRLNVSKGAATGDGGPGADVRAALSNAKSGSEAGQVVVDAFKRLLAPGLGVQPTDIGDDRPMFELGGEFHPSYDILATRNLTHSAPSVDSFKAVEVRNHVFRELKSEISVFEILSSKPLEELSILIAMRSQLVTAEAKAT</sequence>
<keyword evidence="3" id="KW-0808">Transferase</keyword>
<evidence type="ECO:0000313" key="11">
    <source>
        <dbReference type="Proteomes" id="UP001154252"/>
    </source>
</evidence>
<dbReference type="Pfam" id="PF02801">
    <property type="entry name" value="Ketoacyl-synt_C"/>
    <property type="match status" value="1"/>
</dbReference>
<feature type="region of interest" description="C-terminal hotdog fold" evidence="6">
    <location>
        <begin position="973"/>
        <end position="1129"/>
    </location>
</feature>
<dbReference type="InterPro" id="IPR049551">
    <property type="entry name" value="PKS_DH_C"/>
</dbReference>
<dbReference type="PROSITE" id="PS00606">
    <property type="entry name" value="KS3_1"/>
    <property type="match status" value="1"/>
</dbReference>
<dbReference type="SMART" id="SM00827">
    <property type="entry name" value="PKS_AT"/>
    <property type="match status" value="1"/>
</dbReference>
<dbReference type="Gene3D" id="3.40.366.10">
    <property type="entry name" value="Malonyl-Coenzyme A Acyl Carrier Protein, domain 2"/>
    <property type="match status" value="1"/>
</dbReference>
<dbReference type="InterPro" id="IPR020841">
    <property type="entry name" value="PKS_Beta-ketoAc_synthase_dom"/>
</dbReference>
<evidence type="ECO:0000256" key="3">
    <source>
        <dbReference type="ARBA" id="ARBA00022679"/>
    </source>
</evidence>
<dbReference type="GO" id="GO:0004315">
    <property type="term" value="F:3-oxoacyl-[acyl-carrier-protein] synthase activity"/>
    <property type="evidence" value="ECO:0007669"/>
    <property type="project" value="InterPro"/>
</dbReference>
<name>A0A9W4KJU3_9EURO</name>
<dbReference type="Pfam" id="PF00698">
    <property type="entry name" value="Acyl_transf_1"/>
    <property type="match status" value="1"/>
</dbReference>
<feature type="region of interest" description="N-terminal hotdog fold" evidence="6">
    <location>
        <begin position="818"/>
        <end position="947"/>
    </location>
</feature>
<dbReference type="InterPro" id="IPR032821">
    <property type="entry name" value="PKS_assoc"/>
</dbReference>
<dbReference type="Pfam" id="PF08659">
    <property type="entry name" value="KR"/>
    <property type="match status" value="1"/>
</dbReference>
<keyword evidence="1" id="KW-0596">Phosphopantetheine</keyword>
<dbReference type="Pfam" id="PF00109">
    <property type="entry name" value="ketoacyl-synt"/>
    <property type="match status" value="1"/>
</dbReference>
<feature type="region of interest" description="Disordered" evidence="7">
    <location>
        <begin position="805"/>
        <end position="825"/>
    </location>
</feature>
<dbReference type="Proteomes" id="UP001154252">
    <property type="component" value="Unassembled WGS sequence"/>
</dbReference>
<dbReference type="InterPro" id="IPR018201">
    <property type="entry name" value="Ketoacyl_synth_AS"/>
</dbReference>
<dbReference type="Gene3D" id="3.40.50.720">
    <property type="entry name" value="NAD(P)-binding Rossmann-like Domain"/>
    <property type="match status" value="2"/>
</dbReference>
<dbReference type="Pfam" id="PF16197">
    <property type="entry name" value="KAsynt_C_assoc"/>
    <property type="match status" value="1"/>
</dbReference>
<dbReference type="SMART" id="SM00826">
    <property type="entry name" value="PKS_DH"/>
    <property type="match status" value="1"/>
</dbReference>
<dbReference type="CDD" id="cd00833">
    <property type="entry name" value="PKS"/>
    <property type="match status" value="1"/>
</dbReference>
<dbReference type="InterPro" id="IPR050091">
    <property type="entry name" value="PKS_NRPS_Biosynth_Enz"/>
</dbReference>
<dbReference type="EMBL" id="CAJVRC010000872">
    <property type="protein sequence ID" value="CAG8901787.1"/>
    <property type="molecule type" value="Genomic_DNA"/>
</dbReference>
<dbReference type="SUPFAM" id="SSF50129">
    <property type="entry name" value="GroES-like"/>
    <property type="match status" value="1"/>
</dbReference>
<dbReference type="Gene3D" id="3.40.47.10">
    <property type="match status" value="1"/>
</dbReference>
<keyword evidence="2" id="KW-0597">Phosphoprotein</keyword>
<dbReference type="Gene3D" id="3.10.129.110">
    <property type="entry name" value="Polyketide synthase dehydratase"/>
    <property type="match status" value="1"/>
</dbReference>
<dbReference type="InterPro" id="IPR042104">
    <property type="entry name" value="PKS_dehydratase_sf"/>
</dbReference>
<dbReference type="InterPro" id="IPR020843">
    <property type="entry name" value="ER"/>
</dbReference>
<evidence type="ECO:0000259" key="8">
    <source>
        <dbReference type="PROSITE" id="PS52004"/>
    </source>
</evidence>
<feature type="domain" description="PKS/mFAS DH" evidence="9">
    <location>
        <begin position="818"/>
        <end position="1129"/>
    </location>
</feature>